<name>A0A8K0G2V7_IGNLU</name>
<keyword evidence="2" id="KW-1185">Reference proteome</keyword>
<protein>
    <submittedName>
        <fullName evidence="1">Uncharacterized protein</fullName>
    </submittedName>
</protein>
<dbReference type="AlphaFoldDB" id="A0A8K0G2V7"/>
<accession>A0A8K0G2V7</accession>
<organism evidence="1 2">
    <name type="scientific">Ignelater luminosus</name>
    <name type="common">Cucubano</name>
    <name type="synonym">Pyrophorus luminosus</name>
    <dbReference type="NCBI Taxonomy" id="2038154"/>
    <lineage>
        <taxon>Eukaryota</taxon>
        <taxon>Metazoa</taxon>
        <taxon>Ecdysozoa</taxon>
        <taxon>Arthropoda</taxon>
        <taxon>Hexapoda</taxon>
        <taxon>Insecta</taxon>
        <taxon>Pterygota</taxon>
        <taxon>Neoptera</taxon>
        <taxon>Endopterygota</taxon>
        <taxon>Coleoptera</taxon>
        <taxon>Polyphaga</taxon>
        <taxon>Elateriformia</taxon>
        <taxon>Elateroidea</taxon>
        <taxon>Elateridae</taxon>
        <taxon>Agrypninae</taxon>
        <taxon>Pyrophorini</taxon>
        <taxon>Ignelater</taxon>
    </lineage>
</organism>
<sequence>MSFLEAIEGLMAKSGMEEALQTVYTENSVPHMLEGKAKSSALLGHFLISSAPTALSAADVLERRLAKLYFLWAFHFGSSEDVTKEDLVKIGCKVIVSLYGGNIDTSNLNVFRYEQHIKKIALAKKRIIDIARLPPTQNAAKYPLLRDPIDPWPVSMRLRDRNNEKKIIVLEFSYRPNVTGKWPFKCYCQRLTGSKFLNWNKKNFELKCEEFLDEIPLIA</sequence>
<comment type="caution">
    <text evidence="1">The sequence shown here is derived from an EMBL/GenBank/DDBJ whole genome shotgun (WGS) entry which is preliminary data.</text>
</comment>
<dbReference type="Proteomes" id="UP000801492">
    <property type="component" value="Unassembled WGS sequence"/>
</dbReference>
<evidence type="ECO:0000313" key="1">
    <source>
        <dbReference type="EMBL" id="KAF2883693.1"/>
    </source>
</evidence>
<gene>
    <name evidence="1" type="ORF">ILUMI_22476</name>
</gene>
<proteinExistence type="predicted"/>
<reference evidence="1" key="1">
    <citation type="submission" date="2019-08" db="EMBL/GenBank/DDBJ databases">
        <title>The genome of the North American firefly Photinus pyralis.</title>
        <authorList>
            <consortium name="Photinus pyralis genome working group"/>
            <person name="Fallon T.R."/>
            <person name="Sander Lower S.E."/>
            <person name="Weng J.-K."/>
        </authorList>
    </citation>
    <scope>NUCLEOTIDE SEQUENCE</scope>
    <source>
        <strain evidence="1">TRF0915ILg1</strain>
        <tissue evidence="1">Whole body</tissue>
    </source>
</reference>
<evidence type="ECO:0000313" key="2">
    <source>
        <dbReference type="Proteomes" id="UP000801492"/>
    </source>
</evidence>
<dbReference type="EMBL" id="VTPC01090310">
    <property type="protein sequence ID" value="KAF2883693.1"/>
    <property type="molecule type" value="Genomic_DNA"/>
</dbReference>
<dbReference type="OrthoDB" id="8195485at2759"/>